<dbReference type="InterPro" id="IPR036812">
    <property type="entry name" value="NAD(P)_OxRdtase_dom_sf"/>
</dbReference>
<accession>A0A8T2VJ82</accession>
<organism evidence="2 3">
    <name type="scientific">Ceratopteris richardii</name>
    <name type="common">Triangle waterfern</name>
    <dbReference type="NCBI Taxonomy" id="49495"/>
    <lineage>
        <taxon>Eukaryota</taxon>
        <taxon>Viridiplantae</taxon>
        <taxon>Streptophyta</taxon>
        <taxon>Embryophyta</taxon>
        <taxon>Tracheophyta</taxon>
        <taxon>Polypodiopsida</taxon>
        <taxon>Polypodiidae</taxon>
        <taxon>Polypodiales</taxon>
        <taxon>Pteridineae</taxon>
        <taxon>Pteridaceae</taxon>
        <taxon>Parkerioideae</taxon>
        <taxon>Ceratopteris</taxon>
    </lineage>
</organism>
<gene>
    <name evidence="2" type="ORF">KP509_01G026700</name>
</gene>
<keyword evidence="3" id="KW-1185">Reference proteome</keyword>
<dbReference type="PANTHER" id="PTHR43312:SF1">
    <property type="entry name" value="NADP-DEPENDENT OXIDOREDUCTASE DOMAIN-CONTAINING PROTEIN"/>
    <property type="match status" value="1"/>
</dbReference>
<dbReference type="Gene3D" id="3.20.20.100">
    <property type="entry name" value="NADP-dependent oxidoreductase domain"/>
    <property type="match status" value="1"/>
</dbReference>
<dbReference type="EMBL" id="CM035406">
    <property type="protein sequence ID" value="KAH7445856.1"/>
    <property type="molecule type" value="Genomic_DNA"/>
</dbReference>
<sequence>MSMARALLLRACRSTCSSAAALQDRFQDNLCRSSLRALCSLATASSEPASAEPFPDTATPGLIPGHADSAGTAQYAQRIGSKAGPGHFRQFRAGGQLGDLVVSSLGIGTFGGSETEEVDRDYIKTITKGFEVGINFIDTASNYRSMRSELAVGRSLAKAIEQGIVKRNEVVVCTKGGFLSYDYRESVEPHTFIEEKYVKAGLFQWEEFVGGVHCLSTPFIMHQLEMSRRNLGLETIDIYFVHNPEMELSIVARQTVLSRLRNVFAALEQAVKDGKISRYGVSTWNAFKVTSGSKNYISCEEMVNFAKEAAGSDNHHFKAIMVPFNLFLQDVANNPVQNIRGRRLPLLHAAAHLNLNVVASSPLYQGSLVKGIAKEAKDKFPELGDSRTDAQCALQFSRTTPGVMTTVTGMSKLAHLEENAAIIECPATVRS</sequence>
<evidence type="ECO:0000259" key="1">
    <source>
        <dbReference type="Pfam" id="PF00248"/>
    </source>
</evidence>
<name>A0A8T2VJ82_CERRI</name>
<dbReference type="OMA" id="IPGHADS"/>
<protein>
    <recommendedName>
        <fullName evidence="1">NADP-dependent oxidoreductase domain-containing protein</fullName>
    </recommendedName>
</protein>
<dbReference type="CDD" id="cd19099">
    <property type="entry name" value="AKR_unchar"/>
    <property type="match status" value="1"/>
</dbReference>
<feature type="domain" description="NADP-dependent oxidoreductase" evidence="1">
    <location>
        <begin position="105"/>
        <end position="425"/>
    </location>
</feature>
<evidence type="ECO:0000313" key="2">
    <source>
        <dbReference type="EMBL" id="KAH7445856.1"/>
    </source>
</evidence>
<dbReference type="Pfam" id="PF00248">
    <property type="entry name" value="Aldo_ket_red"/>
    <property type="match status" value="1"/>
</dbReference>
<dbReference type="PANTHER" id="PTHR43312">
    <property type="entry name" value="D-THREO-ALDOSE 1-DEHYDROGENASE"/>
    <property type="match status" value="1"/>
</dbReference>
<dbReference type="AlphaFoldDB" id="A0A8T2VJ82"/>
<comment type="caution">
    <text evidence="2">The sequence shown here is derived from an EMBL/GenBank/DDBJ whole genome shotgun (WGS) entry which is preliminary data.</text>
</comment>
<dbReference type="InterPro" id="IPR053135">
    <property type="entry name" value="AKR2_Oxidoreductase"/>
</dbReference>
<reference evidence="2" key="1">
    <citation type="submission" date="2021-08" db="EMBL/GenBank/DDBJ databases">
        <title>WGS assembly of Ceratopteris richardii.</title>
        <authorList>
            <person name="Marchant D.B."/>
            <person name="Chen G."/>
            <person name="Jenkins J."/>
            <person name="Shu S."/>
            <person name="Leebens-Mack J."/>
            <person name="Grimwood J."/>
            <person name="Schmutz J."/>
            <person name="Soltis P."/>
            <person name="Soltis D."/>
            <person name="Chen Z.-H."/>
        </authorList>
    </citation>
    <scope>NUCLEOTIDE SEQUENCE</scope>
    <source>
        <strain evidence="2">Whitten #5841</strain>
        <tissue evidence="2">Leaf</tissue>
    </source>
</reference>
<dbReference type="OrthoDB" id="48988at2759"/>
<dbReference type="SUPFAM" id="SSF51430">
    <property type="entry name" value="NAD(P)-linked oxidoreductase"/>
    <property type="match status" value="1"/>
</dbReference>
<evidence type="ECO:0000313" key="3">
    <source>
        <dbReference type="Proteomes" id="UP000825935"/>
    </source>
</evidence>
<dbReference type="Proteomes" id="UP000825935">
    <property type="component" value="Chromosome 1"/>
</dbReference>
<dbReference type="InterPro" id="IPR023210">
    <property type="entry name" value="NADP_OxRdtase_dom"/>
</dbReference>
<proteinExistence type="predicted"/>